<dbReference type="RefSeq" id="WP_311727103.1">
    <property type="nucleotide sequence ID" value="NZ_JAVRFD010000015.1"/>
</dbReference>
<feature type="compositionally biased region" description="Acidic residues" evidence="1">
    <location>
        <begin position="42"/>
        <end position="52"/>
    </location>
</feature>
<feature type="transmembrane region" description="Helical" evidence="2">
    <location>
        <begin position="124"/>
        <end position="142"/>
    </location>
</feature>
<organism evidence="3 4">
    <name type="scientific">Streptomyces lonegramiae</name>
    <dbReference type="NCBI Taxonomy" id="3075524"/>
    <lineage>
        <taxon>Bacteria</taxon>
        <taxon>Bacillati</taxon>
        <taxon>Actinomycetota</taxon>
        <taxon>Actinomycetes</taxon>
        <taxon>Kitasatosporales</taxon>
        <taxon>Streptomycetaceae</taxon>
        <taxon>Streptomyces</taxon>
    </lineage>
</organism>
<feature type="region of interest" description="Disordered" evidence="1">
    <location>
        <begin position="151"/>
        <end position="177"/>
    </location>
</feature>
<name>A0ABU2XP25_9ACTN</name>
<feature type="compositionally biased region" description="Low complexity" evidence="1">
    <location>
        <begin position="95"/>
        <end position="109"/>
    </location>
</feature>
<comment type="caution">
    <text evidence="3">The sequence shown here is derived from an EMBL/GenBank/DDBJ whole genome shotgun (WGS) entry which is preliminary data.</text>
</comment>
<reference evidence="3" key="1">
    <citation type="submission" date="2024-05" db="EMBL/GenBank/DDBJ databases">
        <title>30 novel species of actinomycetes from the DSMZ collection.</title>
        <authorList>
            <person name="Nouioui I."/>
        </authorList>
    </citation>
    <scope>NUCLEOTIDE SEQUENCE</scope>
    <source>
        <strain evidence="3">DSM 41529</strain>
    </source>
</reference>
<dbReference type="Proteomes" id="UP001180754">
    <property type="component" value="Unassembled WGS sequence"/>
</dbReference>
<gene>
    <name evidence="3" type="ORF">RND15_28560</name>
</gene>
<keyword evidence="2" id="KW-0812">Transmembrane</keyword>
<feature type="compositionally biased region" description="Acidic residues" evidence="1">
    <location>
        <begin position="1"/>
        <end position="18"/>
    </location>
</feature>
<evidence type="ECO:0000256" key="1">
    <source>
        <dbReference type="SAM" id="MobiDB-lite"/>
    </source>
</evidence>
<evidence type="ECO:0000313" key="4">
    <source>
        <dbReference type="Proteomes" id="UP001180754"/>
    </source>
</evidence>
<sequence>MPEYDDYDEYEEYDDEFDTREAAGQRGDDGDDRNDSGGDGGDGGDDFGEYGDDEKYDKYADYDDYEGSGDDYADYDEPPPRRATKTSKTLRVSKASETSETSEAAPGEPSAGGGKRKRVSWKTVLLGIVAIAILGSLVKMVAGGGLGNALNSSGGGSAQKKSKTQEQEIRPTTKPKTIKLGNQRVPQASGPIIVINPGLVAPGGKASVEGGGFAPKSTVDLLLKTKRSGAKGRPIRTVRTDKHGSLYVNFTMPESLGGRPGTLVAQQRGGGRTAQAELISGGSIGTARINKMVGRPGDVVSISARGFKPGEQINVFWGRTNGTPVARLRTDSSGGVGRADIRVGVAPTGQSTLVLVGQQSKTTATAPFQMLSLYPAIKSSPYALKAGQRIRLSGNRFAPNERVLVYINATTGLPAFTTQANSFGQIRDVAFDVPFGLKGRQSLTAIGDQSRAVVRSGFTVLPYSPSAEPSTFGGKAGTTLSFYCSGFAPNETVTVYAGSGSVAGRKIAVFQVDGRGKAAAVGSYRITSADENGVSFKLIGSKSGGVAKAGINNTSGQGQGH</sequence>
<feature type="compositionally biased region" description="Basic and acidic residues" evidence="1">
    <location>
        <begin position="19"/>
        <end position="36"/>
    </location>
</feature>
<keyword evidence="2" id="KW-0472">Membrane</keyword>
<accession>A0ABU2XP25</accession>
<keyword evidence="4" id="KW-1185">Reference proteome</keyword>
<protein>
    <submittedName>
        <fullName evidence="3">Uncharacterized protein</fullName>
    </submittedName>
</protein>
<feature type="region of interest" description="Disordered" evidence="1">
    <location>
        <begin position="1"/>
        <end position="117"/>
    </location>
</feature>
<proteinExistence type="predicted"/>
<keyword evidence="2" id="KW-1133">Transmembrane helix</keyword>
<feature type="compositionally biased region" description="Acidic residues" evidence="1">
    <location>
        <begin position="62"/>
        <end position="77"/>
    </location>
</feature>
<evidence type="ECO:0000313" key="3">
    <source>
        <dbReference type="EMBL" id="MDT0546628.1"/>
    </source>
</evidence>
<dbReference type="EMBL" id="JAVRFD010000015">
    <property type="protein sequence ID" value="MDT0546628.1"/>
    <property type="molecule type" value="Genomic_DNA"/>
</dbReference>
<evidence type="ECO:0000256" key="2">
    <source>
        <dbReference type="SAM" id="Phobius"/>
    </source>
</evidence>